<evidence type="ECO:0000259" key="10">
    <source>
        <dbReference type="PROSITE" id="PS50885"/>
    </source>
</evidence>
<dbReference type="PROSITE" id="PS50109">
    <property type="entry name" value="HIS_KIN"/>
    <property type="match status" value="1"/>
</dbReference>
<dbReference type="InterPro" id="IPR003594">
    <property type="entry name" value="HATPase_dom"/>
</dbReference>
<dbReference type="SMART" id="SM00388">
    <property type="entry name" value="HisKA"/>
    <property type="match status" value="1"/>
</dbReference>
<dbReference type="InterPro" id="IPR036890">
    <property type="entry name" value="HATPase_C_sf"/>
</dbReference>
<evidence type="ECO:0000256" key="6">
    <source>
        <dbReference type="ARBA" id="ARBA00022777"/>
    </source>
</evidence>
<dbReference type="SMART" id="SM00304">
    <property type="entry name" value="HAMP"/>
    <property type="match status" value="1"/>
</dbReference>
<dbReference type="InterPro" id="IPR003660">
    <property type="entry name" value="HAMP_dom"/>
</dbReference>
<evidence type="ECO:0000313" key="11">
    <source>
        <dbReference type="EMBL" id="HDR47027.1"/>
    </source>
</evidence>
<evidence type="ECO:0000256" key="2">
    <source>
        <dbReference type="ARBA" id="ARBA00004370"/>
    </source>
</evidence>
<dbReference type="CDD" id="cd06225">
    <property type="entry name" value="HAMP"/>
    <property type="match status" value="1"/>
</dbReference>
<proteinExistence type="predicted"/>
<sequence>MLVVVGISGFGAFHLKREREHLYQVSRKNAQVLISTIERSIFNSMCLGNTEEVQTMLETVGNGPDLVNVRIFHPSGVVLKSSNPAELGQLVNAGDYALFTEGRHEGIFSLGDQEVIGIVSLIHNQPNCARCHGPGEQVLGILNLNVSLAETHGQLAETTRLFLFSTLSMIVILAVGISWVLVRFVKTPLQHLARQMARVQTGDLGVRITPRFDDEIGQLSHSFNEMVDNLEKAREELKHYHYRQMERADRLAAVGEMATGIAHEIKNPLAGISGAMSVLGDQFDEGDERRTIIAEVLDQLGRLNKIATDLLHFGRPAKPHFSHIDVNELVRKTLFFSAQHPEGREVEKVQELADNLPLIWVDEKQIQQVLFNVIVNALQAMPEGGVLRSSTSRPEGVDRIRITVSDTGGGVRPEQIEQIFTPFFTTKTQGTGLGLAICKQIIEHHGGTIMVESRLGEGTTFIIELPTAAAGGSEAEGEMSGAETENTRR</sequence>
<keyword evidence="6 11" id="KW-0418">Kinase</keyword>
<dbReference type="PROSITE" id="PS50885">
    <property type="entry name" value="HAMP"/>
    <property type="match status" value="1"/>
</dbReference>
<feature type="domain" description="HAMP" evidence="10">
    <location>
        <begin position="183"/>
        <end position="235"/>
    </location>
</feature>
<dbReference type="SUPFAM" id="SSF47384">
    <property type="entry name" value="Homodimeric domain of signal transducing histidine kinase"/>
    <property type="match status" value="1"/>
</dbReference>
<keyword evidence="4" id="KW-0597">Phosphoprotein</keyword>
<feature type="region of interest" description="Disordered" evidence="7">
    <location>
        <begin position="469"/>
        <end position="489"/>
    </location>
</feature>
<dbReference type="SUPFAM" id="SSF158472">
    <property type="entry name" value="HAMP domain-like"/>
    <property type="match status" value="1"/>
</dbReference>
<feature type="domain" description="Histidine kinase" evidence="9">
    <location>
        <begin position="260"/>
        <end position="469"/>
    </location>
</feature>
<dbReference type="PANTHER" id="PTHR43065">
    <property type="entry name" value="SENSOR HISTIDINE KINASE"/>
    <property type="match status" value="1"/>
</dbReference>
<dbReference type="Gene3D" id="6.10.340.10">
    <property type="match status" value="1"/>
</dbReference>
<dbReference type="EC" id="2.7.13.3" evidence="3"/>
<feature type="transmembrane region" description="Helical" evidence="8">
    <location>
        <begin position="161"/>
        <end position="182"/>
    </location>
</feature>
<dbReference type="GO" id="GO:0000155">
    <property type="term" value="F:phosphorelay sensor kinase activity"/>
    <property type="evidence" value="ECO:0007669"/>
    <property type="project" value="InterPro"/>
</dbReference>
<comment type="subcellular location">
    <subcellularLocation>
        <location evidence="2">Membrane</location>
    </subcellularLocation>
</comment>
<evidence type="ECO:0000256" key="5">
    <source>
        <dbReference type="ARBA" id="ARBA00022679"/>
    </source>
</evidence>
<gene>
    <name evidence="11" type="ORF">ENN94_04930</name>
</gene>
<evidence type="ECO:0000256" key="4">
    <source>
        <dbReference type="ARBA" id="ARBA00022553"/>
    </source>
</evidence>
<accession>A0A831LLL8</accession>
<dbReference type="Proteomes" id="UP000886162">
    <property type="component" value="Unassembled WGS sequence"/>
</dbReference>
<name>A0A831LLL8_9BACT</name>
<dbReference type="Pfam" id="PF02518">
    <property type="entry name" value="HATPase_c"/>
    <property type="match status" value="1"/>
</dbReference>
<keyword evidence="8" id="KW-0472">Membrane</keyword>
<dbReference type="SMART" id="SM00387">
    <property type="entry name" value="HATPase_c"/>
    <property type="match status" value="1"/>
</dbReference>
<reference evidence="11" key="1">
    <citation type="journal article" date="2020" name="mSystems">
        <title>Genome- and Community-Level Interaction Insights into Carbon Utilization and Element Cycling Functions of Hydrothermarchaeota in Hydrothermal Sediment.</title>
        <authorList>
            <person name="Zhou Z."/>
            <person name="Liu Y."/>
            <person name="Xu W."/>
            <person name="Pan J."/>
            <person name="Luo Z.H."/>
            <person name="Li M."/>
        </authorList>
    </citation>
    <scope>NUCLEOTIDE SEQUENCE [LARGE SCALE GENOMIC DNA]</scope>
    <source>
        <strain evidence="11">SpSt-1220</strain>
    </source>
</reference>
<dbReference type="InterPro" id="IPR004358">
    <property type="entry name" value="Sig_transdc_His_kin-like_C"/>
</dbReference>
<evidence type="ECO:0000256" key="7">
    <source>
        <dbReference type="SAM" id="MobiDB-lite"/>
    </source>
</evidence>
<dbReference type="GO" id="GO:0016020">
    <property type="term" value="C:membrane"/>
    <property type="evidence" value="ECO:0007669"/>
    <property type="project" value="UniProtKB-SubCell"/>
</dbReference>
<organism evidence="11">
    <name type="scientific">Geoalkalibacter subterraneus</name>
    <dbReference type="NCBI Taxonomy" id="483547"/>
    <lineage>
        <taxon>Bacteria</taxon>
        <taxon>Pseudomonadati</taxon>
        <taxon>Thermodesulfobacteriota</taxon>
        <taxon>Desulfuromonadia</taxon>
        <taxon>Desulfuromonadales</taxon>
        <taxon>Geoalkalibacteraceae</taxon>
        <taxon>Geoalkalibacter</taxon>
    </lineage>
</organism>
<protein>
    <recommendedName>
        <fullName evidence="3">histidine kinase</fullName>
        <ecNumber evidence="3">2.7.13.3</ecNumber>
    </recommendedName>
</protein>
<dbReference type="Pfam" id="PF00512">
    <property type="entry name" value="HisKA"/>
    <property type="match status" value="1"/>
</dbReference>
<comment type="catalytic activity">
    <reaction evidence="1">
        <text>ATP + protein L-histidine = ADP + protein N-phospho-L-histidine.</text>
        <dbReference type="EC" id="2.7.13.3"/>
    </reaction>
</comment>
<dbReference type="InterPro" id="IPR036097">
    <property type="entry name" value="HisK_dim/P_sf"/>
</dbReference>
<keyword evidence="8" id="KW-1133">Transmembrane helix</keyword>
<dbReference type="InterPro" id="IPR005467">
    <property type="entry name" value="His_kinase_dom"/>
</dbReference>
<dbReference type="PRINTS" id="PR00344">
    <property type="entry name" value="BCTRLSENSOR"/>
</dbReference>
<keyword evidence="8" id="KW-0812">Transmembrane</keyword>
<dbReference type="Gene3D" id="3.30.450.290">
    <property type="match status" value="1"/>
</dbReference>
<dbReference type="AlphaFoldDB" id="A0A831LLL8"/>
<keyword evidence="5" id="KW-0808">Transferase</keyword>
<evidence type="ECO:0000256" key="8">
    <source>
        <dbReference type="SAM" id="Phobius"/>
    </source>
</evidence>
<dbReference type="EMBL" id="DSDO01000342">
    <property type="protein sequence ID" value="HDR47027.1"/>
    <property type="molecule type" value="Genomic_DNA"/>
</dbReference>
<evidence type="ECO:0000259" key="9">
    <source>
        <dbReference type="PROSITE" id="PS50109"/>
    </source>
</evidence>
<dbReference type="Gene3D" id="1.10.287.130">
    <property type="match status" value="1"/>
</dbReference>
<dbReference type="InterPro" id="IPR003661">
    <property type="entry name" value="HisK_dim/P_dom"/>
</dbReference>
<dbReference type="Gene3D" id="3.30.565.10">
    <property type="entry name" value="Histidine kinase-like ATPase, C-terminal domain"/>
    <property type="match status" value="1"/>
</dbReference>
<dbReference type="SUPFAM" id="SSF55874">
    <property type="entry name" value="ATPase domain of HSP90 chaperone/DNA topoisomerase II/histidine kinase"/>
    <property type="match status" value="1"/>
</dbReference>
<evidence type="ECO:0000256" key="1">
    <source>
        <dbReference type="ARBA" id="ARBA00000085"/>
    </source>
</evidence>
<dbReference type="Pfam" id="PF00672">
    <property type="entry name" value="HAMP"/>
    <property type="match status" value="1"/>
</dbReference>
<dbReference type="PANTHER" id="PTHR43065:SF42">
    <property type="entry name" value="TWO-COMPONENT SENSOR PPRA"/>
    <property type="match status" value="1"/>
</dbReference>
<comment type="caution">
    <text evidence="11">The sequence shown here is derived from an EMBL/GenBank/DDBJ whole genome shotgun (WGS) entry which is preliminary data.</text>
</comment>
<dbReference type="CDD" id="cd00082">
    <property type="entry name" value="HisKA"/>
    <property type="match status" value="1"/>
</dbReference>
<evidence type="ECO:0000256" key="3">
    <source>
        <dbReference type="ARBA" id="ARBA00012438"/>
    </source>
</evidence>